<evidence type="ECO:0000256" key="2">
    <source>
        <dbReference type="SAM" id="MobiDB-lite"/>
    </source>
</evidence>
<dbReference type="VEuPathDB" id="FungiDB:YALI1_C20417g"/>
<dbReference type="VEuPathDB" id="FungiDB:YALI0_C14674g"/>
<proteinExistence type="predicted"/>
<name>A0A1D8NB77_YARLL</name>
<reference evidence="3 4" key="1">
    <citation type="journal article" date="2016" name="PLoS ONE">
        <title>Sequence Assembly of Yarrowia lipolytica Strain W29/CLIB89 Shows Transposable Element Diversity.</title>
        <authorList>
            <person name="Magnan C."/>
            <person name="Yu J."/>
            <person name="Chang I."/>
            <person name="Jahn E."/>
            <person name="Kanomata Y."/>
            <person name="Wu J."/>
            <person name="Zeller M."/>
            <person name="Oakes M."/>
            <person name="Baldi P."/>
            <person name="Sandmeyer S."/>
        </authorList>
    </citation>
    <scope>NUCLEOTIDE SEQUENCE [LARGE SCALE GENOMIC DNA]</scope>
    <source>
        <strain evidence="4">CLIB89(W29)</strain>
    </source>
</reference>
<protein>
    <submittedName>
        <fullName evidence="3">Uncharacterized protein</fullName>
    </submittedName>
</protein>
<evidence type="ECO:0000313" key="4">
    <source>
        <dbReference type="Proteomes" id="UP000182444"/>
    </source>
</evidence>
<keyword evidence="1" id="KW-0175">Coiled coil</keyword>
<gene>
    <name evidence="3" type="ORF">YALI1_C20417g</name>
</gene>
<accession>A0A1D8NB77</accession>
<dbReference type="KEGG" id="yli:2909736"/>
<sequence length="343" mass="40397">MERHKVIIAELLLSLDDDLKRTECLSRLEGLWLEKLRLIEMLKSTIRSKESTLCDFVQWTADAKQRMAVIDRRLVDVERQTLKCPRGQVFEHKSEDPTTMNFTGQWKTRISDLTDQLQHQKELVATLSTKLTTRNHIIGEHKALEKLLRLEVKSMLKERKEHAETDAEELDEWTEYLEVYLEDHKAEWEREKEQLETALSEIRTKFDTAQVQWEQDRQNLVDNHREDRARWKKSYASLWENETQLLQAFHSDERSKWAADRASWAASNEELSVQVDELKKERDSFKKKHKKCLKHHKKQKPADSPCHLSMKSTPATNTFPQSLIRAFGELDLNKTTPPASPRS</sequence>
<feature type="region of interest" description="Disordered" evidence="2">
    <location>
        <begin position="293"/>
        <end position="317"/>
    </location>
</feature>
<feature type="coiled-coil region" evidence="1">
    <location>
        <begin position="181"/>
        <end position="212"/>
    </location>
</feature>
<evidence type="ECO:0000313" key="3">
    <source>
        <dbReference type="EMBL" id="AOW02881.1"/>
    </source>
</evidence>
<dbReference type="Proteomes" id="UP000182444">
    <property type="component" value="Chromosome 1C"/>
</dbReference>
<dbReference type="AlphaFoldDB" id="A0A1D8NB77"/>
<organism evidence="3 4">
    <name type="scientific">Yarrowia lipolytica</name>
    <name type="common">Candida lipolytica</name>
    <dbReference type="NCBI Taxonomy" id="4952"/>
    <lineage>
        <taxon>Eukaryota</taxon>
        <taxon>Fungi</taxon>
        <taxon>Dikarya</taxon>
        <taxon>Ascomycota</taxon>
        <taxon>Saccharomycotina</taxon>
        <taxon>Dipodascomycetes</taxon>
        <taxon>Dipodascales</taxon>
        <taxon>Dipodascales incertae sedis</taxon>
        <taxon>Yarrowia</taxon>
    </lineage>
</organism>
<evidence type="ECO:0000256" key="1">
    <source>
        <dbReference type="SAM" id="Coils"/>
    </source>
</evidence>
<dbReference type="GeneID" id="2909736"/>
<feature type="coiled-coil region" evidence="1">
    <location>
        <begin position="261"/>
        <end position="288"/>
    </location>
</feature>
<dbReference type="RefSeq" id="XP_501838.4">
    <property type="nucleotide sequence ID" value="XM_501838.4"/>
</dbReference>
<dbReference type="EMBL" id="CP017555">
    <property type="protein sequence ID" value="AOW02881.1"/>
    <property type="molecule type" value="Genomic_DNA"/>
</dbReference>